<comment type="caution">
    <text evidence="3">The sequence shown here is derived from an EMBL/GenBank/DDBJ whole genome shotgun (WGS) entry which is preliminary data.</text>
</comment>
<dbReference type="AlphaFoldDB" id="A0AAW0DN35"/>
<dbReference type="Proteomes" id="UP001362999">
    <property type="component" value="Unassembled WGS sequence"/>
</dbReference>
<proteinExistence type="predicted"/>
<dbReference type="Gene3D" id="1.20.1280.50">
    <property type="match status" value="1"/>
</dbReference>
<keyword evidence="4" id="KW-1185">Reference proteome</keyword>
<dbReference type="Gene3D" id="3.80.10.10">
    <property type="entry name" value="Ribonuclease Inhibitor"/>
    <property type="match status" value="1"/>
</dbReference>
<dbReference type="SUPFAM" id="SSF81383">
    <property type="entry name" value="F-box domain"/>
    <property type="match status" value="1"/>
</dbReference>
<name>A0AAW0DN35_9AGAR</name>
<feature type="compositionally biased region" description="Polar residues" evidence="1">
    <location>
        <begin position="9"/>
        <end position="22"/>
    </location>
</feature>
<evidence type="ECO:0000256" key="1">
    <source>
        <dbReference type="SAM" id="MobiDB-lite"/>
    </source>
</evidence>
<gene>
    <name evidence="3" type="ORF">R3P38DRAFT_2502860</name>
</gene>
<feature type="region of interest" description="Disordered" evidence="1">
    <location>
        <begin position="1"/>
        <end position="27"/>
    </location>
</feature>
<reference evidence="3 4" key="1">
    <citation type="journal article" date="2024" name="J Genomics">
        <title>Draft genome sequencing and assembly of Favolaschia claudopus CIRM-BRFM 2984 isolated from oak limbs.</title>
        <authorList>
            <person name="Navarro D."/>
            <person name="Drula E."/>
            <person name="Chaduli D."/>
            <person name="Cazenave R."/>
            <person name="Ahrendt S."/>
            <person name="Wang J."/>
            <person name="Lipzen A."/>
            <person name="Daum C."/>
            <person name="Barry K."/>
            <person name="Grigoriev I.V."/>
            <person name="Favel A."/>
            <person name="Rosso M.N."/>
            <person name="Martin F."/>
        </authorList>
    </citation>
    <scope>NUCLEOTIDE SEQUENCE [LARGE SCALE GENOMIC DNA]</scope>
    <source>
        <strain evidence="3 4">CIRM-BRFM 2984</strain>
    </source>
</reference>
<evidence type="ECO:0000259" key="2">
    <source>
        <dbReference type="Pfam" id="PF12937"/>
    </source>
</evidence>
<dbReference type="InterPro" id="IPR032675">
    <property type="entry name" value="LRR_dom_sf"/>
</dbReference>
<accession>A0AAW0DN35</accession>
<evidence type="ECO:0000313" key="3">
    <source>
        <dbReference type="EMBL" id="KAK7052622.1"/>
    </source>
</evidence>
<dbReference type="InterPro" id="IPR001810">
    <property type="entry name" value="F-box_dom"/>
</dbReference>
<protein>
    <recommendedName>
        <fullName evidence="2">F-box domain-containing protein</fullName>
    </recommendedName>
</protein>
<sequence>MVQADSLPLNVSGSLEPLSQSPVGGYDTELSSTEELDRLSSKRGTLASQVTTCRSVLSPVQRLPNELLLRIFECCRPDAYKKLIPASPAEEVDRISHRHLLQLAQVSSLWHLIVMQAPKLWSHIVFNATLWDQCDFRVATLFDLLEVALKRGQDHDLKLKVALIPEYAESLLKLLTKHAHRWQHVHIWSRTGVENGHYLSNATGRLARLEKLQLAGWWKDAEALQTAPALTEVTLSGSVKRLPPLPWAQIQKCTYRRVGLKGRRSAYLALRALALAPKTTAFTFDLNLTECEADEGWDFEITSDVPQIAFGLTVDNAARVGQLFDCLTLPSLQSLSLYHAVHTTTPVWCTEQFFCLAERSGFAQNLKRLSIHVEVSEMDLLRSLKVLPRLEHLVLMDCPDVEPVVTDGLLQALVRVPDVPCLLPHLRFLSLRSVLAFTDSVYTEFVVSRVHSLCTGDGHVSFKAYLWWRSEQKRAAPWEMVKELRKLVAQGVLIFNYGQG</sequence>
<dbReference type="EMBL" id="JAWWNJ010000007">
    <property type="protein sequence ID" value="KAK7052622.1"/>
    <property type="molecule type" value="Genomic_DNA"/>
</dbReference>
<dbReference type="Pfam" id="PF12937">
    <property type="entry name" value="F-box-like"/>
    <property type="match status" value="1"/>
</dbReference>
<dbReference type="InterPro" id="IPR036047">
    <property type="entry name" value="F-box-like_dom_sf"/>
</dbReference>
<organism evidence="3 4">
    <name type="scientific">Favolaschia claudopus</name>
    <dbReference type="NCBI Taxonomy" id="2862362"/>
    <lineage>
        <taxon>Eukaryota</taxon>
        <taxon>Fungi</taxon>
        <taxon>Dikarya</taxon>
        <taxon>Basidiomycota</taxon>
        <taxon>Agaricomycotina</taxon>
        <taxon>Agaricomycetes</taxon>
        <taxon>Agaricomycetidae</taxon>
        <taxon>Agaricales</taxon>
        <taxon>Marasmiineae</taxon>
        <taxon>Mycenaceae</taxon>
        <taxon>Favolaschia</taxon>
    </lineage>
</organism>
<dbReference type="SUPFAM" id="SSF52047">
    <property type="entry name" value="RNI-like"/>
    <property type="match status" value="1"/>
</dbReference>
<feature type="domain" description="F-box" evidence="2">
    <location>
        <begin position="61"/>
        <end position="126"/>
    </location>
</feature>
<evidence type="ECO:0000313" key="4">
    <source>
        <dbReference type="Proteomes" id="UP001362999"/>
    </source>
</evidence>